<name>A0A0A8ZWP7_ARUDO</name>
<evidence type="ECO:0000313" key="1">
    <source>
        <dbReference type="EMBL" id="JAD41170.1"/>
    </source>
</evidence>
<protein>
    <submittedName>
        <fullName evidence="1">Uncharacterized protein</fullName>
    </submittedName>
</protein>
<dbReference type="EMBL" id="GBRH01256725">
    <property type="protein sequence ID" value="JAD41170.1"/>
    <property type="molecule type" value="Transcribed_RNA"/>
</dbReference>
<proteinExistence type="predicted"/>
<reference evidence="1" key="2">
    <citation type="journal article" date="2015" name="Data Brief">
        <title>Shoot transcriptome of the giant reed, Arundo donax.</title>
        <authorList>
            <person name="Barrero R.A."/>
            <person name="Guerrero F.D."/>
            <person name="Moolhuijzen P."/>
            <person name="Goolsby J.A."/>
            <person name="Tidwell J."/>
            <person name="Bellgard S.E."/>
            <person name="Bellgard M.I."/>
        </authorList>
    </citation>
    <scope>NUCLEOTIDE SEQUENCE</scope>
    <source>
        <tissue evidence="1">Shoot tissue taken approximately 20 cm above the soil surface</tissue>
    </source>
</reference>
<organism evidence="1">
    <name type="scientific">Arundo donax</name>
    <name type="common">Giant reed</name>
    <name type="synonym">Donax arundinaceus</name>
    <dbReference type="NCBI Taxonomy" id="35708"/>
    <lineage>
        <taxon>Eukaryota</taxon>
        <taxon>Viridiplantae</taxon>
        <taxon>Streptophyta</taxon>
        <taxon>Embryophyta</taxon>
        <taxon>Tracheophyta</taxon>
        <taxon>Spermatophyta</taxon>
        <taxon>Magnoliopsida</taxon>
        <taxon>Liliopsida</taxon>
        <taxon>Poales</taxon>
        <taxon>Poaceae</taxon>
        <taxon>PACMAD clade</taxon>
        <taxon>Arundinoideae</taxon>
        <taxon>Arundineae</taxon>
        <taxon>Arundo</taxon>
    </lineage>
</organism>
<accession>A0A0A8ZWP7</accession>
<dbReference type="AlphaFoldDB" id="A0A0A8ZWP7"/>
<sequence length="36" mass="4258">MVLVKDTINLVREKKDTINWPVYDKLDFICTWDACA</sequence>
<reference evidence="1" key="1">
    <citation type="submission" date="2014-09" db="EMBL/GenBank/DDBJ databases">
        <authorList>
            <person name="Magalhaes I.L.F."/>
            <person name="Oliveira U."/>
            <person name="Santos F.R."/>
            <person name="Vidigal T.H.D.A."/>
            <person name="Brescovit A.D."/>
            <person name="Santos A.J."/>
        </authorList>
    </citation>
    <scope>NUCLEOTIDE SEQUENCE</scope>
    <source>
        <tissue evidence="1">Shoot tissue taken approximately 20 cm above the soil surface</tissue>
    </source>
</reference>